<keyword evidence="1" id="KW-0472">Membrane</keyword>
<dbReference type="KEGG" id="chk:D4L85_13445"/>
<keyword evidence="1" id="KW-0812">Transmembrane</keyword>
<evidence type="ECO:0000256" key="1">
    <source>
        <dbReference type="SAM" id="Phobius"/>
    </source>
</evidence>
<dbReference type="EMBL" id="CP032382">
    <property type="protein sequence ID" value="AYB31517.1"/>
    <property type="molecule type" value="Genomic_DNA"/>
</dbReference>
<evidence type="ECO:0000313" key="3">
    <source>
        <dbReference type="Proteomes" id="UP000266183"/>
    </source>
</evidence>
<organism evidence="2 3">
    <name type="scientific">Chryseolinea soli</name>
    <dbReference type="NCBI Taxonomy" id="2321403"/>
    <lineage>
        <taxon>Bacteria</taxon>
        <taxon>Pseudomonadati</taxon>
        <taxon>Bacteroidota</taxon>
        <taxon>Cytophagia</taxon>
        <taxon>Cytophagales</taxon>
        <taxon>Fulvivirgaceae</taxon>
        <taxon>Chryseolinea</taxon>
    </lineage>
</organism>
<proteinExistence type="predicted"/>
<dbReference type="Proteomes" id="UP000266183">
    <property type="component" value="Chromosome"/>
</dbReference>
<dbReference type="OrthoDB" id="1441218at2"/>
<name>A0A385SML0_9BACT</name>
<dbReference type="RefSeq" id="WP_119754788.1">
    <property type="nucleotide sequence ID" value="NZ_CP032382.1"/>
</dbReference>
<feature type="transmembrane region" description="Helical" evidence="1">
    <location>
        <begin position="46"/>
        <end position="64"/>
    </location>
</feature>
<keyword evidence="3" id="KW-1185">Reference proteome</keyword>
<sequence length="196" mass="22713">MMEDELIKIWQSSPNQERAKFEKSRLMLDVQSTLDHLHKKIAYRDAMEQIAVVVGIPIFAYYAYHIPFVLTKIASVLIIFWGVFVIIRIRSAKKHKPSAFTETYLEYLYKTREYLKIQKRLLDSVLYWYILPAMTLLFLFTLGPGIAGRLPRIVKMTAGNVAIAVATYLLNKSAVKKQLMPRLEKIDALIEVMEKS</sequence>
<feature type="transmembrane region" description="Helical" evidence="1">
    <location>
        <begin position="126"/>
        <end position="147"/>
    </location>
</feature>
<keyword evidence="1" id="KW-1133">Transmembrane helix</keyword>
<feature type="transmembrane region" description="Helical" evidence="1">
    <location>
        <begin position="70"/>
        <end position="89"/>
    </location>
</feature>
<protein>
    <submittedName>
        <fullName evidence="2">Uncharacterized protein</fullName>
    </submittedName>
</protein>
<gene>
    <name evidence="2" type="ORF">D4L85_13445</name>
</gene>
<accession>A0A385SML0</accession>
<dbReference type="AlphaFoldDB" id="A0A385SML0"/>
<evidence type="ECO:0000313" key="2">
    <source>
        <dbReference type="EMBL" id="AYB31517.1"/>
    </source>
</evidence>
<reference evidence="3" key="1">
    <citation type="submission" date="2018-09" db="EMBL/GenBank/DDBJ databases">
        <title>Chryseolinea sp. KIS68-18 isolated from soil.</title>
        <authorList>
            <person name="Weon H.-Y."/>
            <person name="Kwon S.-W."/>
            <person name="Lee S.A."/>
        </authorList>
    </citation>
    <scope>NUCLEOTIDE SEQUENCE [LARGE SCALE GENOMIC DNA]</scope>
    <source>
        <strain evidence="3">KIS68-18</strain>
    </source>
</reference>